<keyword evidence="9" id="KW-1185">Reference proteome</keyword>
<comment type="cofactor">
    <cofactor evidence="1">
        <name>heme</name>
        <dbReference type="ChEBI" id="CHEBI:30413"/>
    </cofactor>
</comment>
<evidence type="ECO:0000313" key="9">
    <source>
        <dbReference type="Proteomes" id="UP000186601"/>
    </source>
</evidence>
<dbReference type="Pfam" id="PF00067">
    <property type="entry name" value="p450"/>
    <property type="match status" value="1"/>
</dbReference>
<dbReference type="InterPro" id="IPR036396">
    <property type="entry name" value="Cyt_P450_sf"/>
</dbReference>
<comment type="similarity">
    <text evidence="3">Belongs to the cytochrome P450 family.</text>
</comment>
<dbReference type="SUPFAM" id="SSF48264">
    <property type="entry name" value="Cytochrome P450"/>
    <property type="match status" value="1"/>
</dbReference>
<keyword evidence="7" id="KW-0503">Monooxygenase</keyword>
<dbReference type="PANTHER" id="PTHR24305">
    <property type="entry name" value="CYTOCHROME P450"/>
    <property type="match status" value="1"/>
</dbReference>
<evidence type="ECO:0000256" key="4">
    <source>
        <dbReference type="ARBA" id="ARBA00022723"/>
    </source>
</evidence>
<dbReference type="InterPro" id="IPR050121">
    <property type="entry name" value="Cytochrome_P450_monoxygenase"/>
</dbReference>
<evidence type="ECO:0000256" key="3">
    <source>
        <dbReference type="ARBA" id="ARBA00010617"/>
    </source>
</evidence>
<protein>
    <recommendedName>
        <fullName evidence="10">Cytochrome P450</fullName>
    </recommendedName>
</protein>
<dbReference type="Gene3D" id="1.10.630.10">
    <property type="entry name" value="Cytochrome P450"/>
    <property type="match status" value="1"/>
</dbReference>
<dbReference type="GO" id="GO:0020037">
    <property type="term" value="F:heme binding"/>
    <property type="evidence" value="ECO:0007669"/>
    <property type="project" value="InterPro"/>
</dbReference>
<evidence type="ECO:0000313" key="8">
    <source>
        <dbReference type="EMBL" id="PSR77866.1"/>
    </source>
</evidence>
<evidence type="ECO:0000256" key="2">
    <source>
        <dbReference type="ARBA" id="ARBA00005179"/>
    </source>
</evidence>
<evidence type="ECO:0008006" key="10">
    <source>
        <dbReference type="Google" id="ProtNLM"/>
    </source>
</evidence>
<evidence type="ECO:0000256" key="1">
    <source>
        <dbReference type="ARBA" id="ARBA00001971"/>
    </source>
</evidence>
<gene>
    <name evidence="8" type="ORF">PHLCEN_2v7687</name>
</gene>
<dbReference type="InterPro" id="IPR001128">
    <property type="entry name" value="Cyt_P450"/>
</dbReference>
<dbReference type="GO" id="GO:0016705">
    <property type="term" value="F:oxidoreductase activity, acting on paired donors, with incorporation or reduction of molecular oxygen"/>
    <property type="evidence" value="ECO:0007669"/>
    <property type="project" value="InterPro"/>
</dbReference>
<dbReference type="GO" id="GO:0004497">
    <property type="term" value="F:monooxygenase activity"/>
    <property type="evidence" value="ECO:0007669"/>
    <property type="project" value="UniProtKB-KW"/>
</dbReference>
<dbReference type="Proteomes" id="UP000186601">
    <property type="component" value="Unassembled WGS sequence"/>
</dbReference>
<dbReference type="AlphaFoldDB" id="A0A2R6NVV2"/>
<dbReference type="PANTHER" id="PTHR24305:SF187">
    <property type="entry name" value="P450, PUTATIVE (EUROFUNG)-RELATED"/>
    <property type="match status" value="1"/>
</dbReference>
<keyword evidence="4" id="KW-0479">Metal-binding</keyword>
<proteinExistence type="inferred from homology"/>
<dbReference type="OrthoDB" id="6692864at2759"/>
<evidence type="ECO:0000256" key="6">
    <source>
        <dbReference type="ARBA" id="ARBA00023004"/>
    </source>
</evidence>
<keyword evidence="5" id="KW-0560">Oxidoreductase</keyword>
<organism evidence="8 9">
    <name type="scientific">Hermanssonia centrifuga</name>
    <dbReference type="NCBI Taxonomy" id="98765"/>
    <lineage>
        <taxon>Eukaryota</taxon>
        <taxon>Fungi</taxon>
        <taxon>Dikarya</taxon>
        <taxon>Basidiomycota</taxon>
        <taxon>Agaricomycotina</taxon>
        <taxon>Agaricomycetes</taxon>
        <taxon>Polyporales</taxon>
        <taxon>Meruliaceae</taxon>
        <taxon>Hermanssonia</taxon>
    </lineage>
</organism>
<comment type="pathway">
    <text evidence="2">Secondary metabolite biosynthesis.</text>
</comment>
<sequence>MKYYEEVIKEETGNLIQGLRERKLKKVDISAWMSFLSFSYDLRMLQDGMDTHGLSQQIEKALIEGTWISHVPWLVPFLKYLPSASKSWEDMKVIGEKLVKRRAHDGSVHPDIFHYLMNEDGQEITKPIIEVCAIDGMLALIAGSDTAATALSHLWYYLLGHPTYFNQLRVEIDKDFPFGEDPLIDLAKLGTMSYLNACIEGLHPTKAE</sequence>
<evidence type="ECO:0000256" key="7">
    <source>
        <dbReference type="ARBA" id="ARBA00023033"/>
    </source>
</evidence>
<name>A0A2R6NVV2_9APHY</name>
<dbReference type="STRING" id="98765.A0A2R6NVV2"/>
<keyword evidence="6" id="KW-0408">Iron</keyword>
<comment type="caution">
    <text evidence="8">The sequence shown here is derived from an EMBL/GenBank/DDBJ whole genome shotgun (WGS) entry which is preliminary data.</text>
</comment>
<dbReference type="GO" id="GO:0005506">
    <property type="term" value="F:iron ion binding"/>
    <property type="evidence" value="ECO:0007669"/>
    <property type="project" value="InterPro"/>
</dbReference>
<reference evidence="8 9" key="1">
    <citation type="submission" date="2018-02" db="EMBL/GenBank/DDBJ databases">
        <title>Genome sequence of the basidiomycete white-rot fungus Phlebia centrifuga.</title>
        <authorList>
            <person name="Granchi Z."/>
            <person name="Peng M."/>
            <person name="de Vries R.P."/>
            <person name="Hilden K."/>
            <person name="Makela M.R."/>
            <person name="Grigoriev I."/>
            <person name="Riley R."/>
        </authorList>
    </citation>
    <scope>NUCLEOTIDE SEQUENCE [LARGE SCALE GENOMIC DNA]</scope>
    <source>
        <strain evidence="8 9">FBCC195</strain>
    </source>
</reference>
<evidence type="ECO:0000256" key="5">
    <source>
        <dbReference type="ARBA" id="ARBA00023002"/>
    </source>
</evidence>
<accession>A0A2R6NVV2</accession>
<dbReference type="EMBL" id="MLYV02000770">
    <property type="protein sequence ID" value="PSR77866.1"/>
    <property type="molecule type" value="Genomic_DNA"/>
</dbReference>